<protein>
    <submittedName>
        <fullName evidence="2">FkbM family methyltransferase</fullName>
    </submittedName>
</protein>
<reference evidence="3" key="1">
    <citation type="submission" date="2018-11" db="EMBL/GenBank/DDBJ databases">
        <title>Chitinophaga lutea sp.nov., isolate from arsenic contaminated soil.</title>
        <authorList>
            <person name="Zong Y."/>
        </authorList>
    </citation>
    <scope>NUCLEOTIDE SEQUENCE [LARGE SCALE GENOMIC DNA]</scope>
    <source>
        <strain evidence="3">YLT18</strain>
    </source>
</reference>
<dbReference type="GO" id="GO:0032259">
    <property type="term" value="P:methylation"/>
    <property type="evidence" value="ECO:0007669"/>
    <property type="project" value="UniProtKB-KW"/>
</dbReference>
<name>A0A3N4MFC1_9BACT</name>
<evidence type="ECO:0000259" key="1">
    <source>
        <dbReference type="Pfam" id="PF05050"/>
    </source>
</evidence>
<dbReference type="Proteomes" id="UP000279089">
    <property type="component" value="Unassembled WGS sequence"/>
</dbReference>
<dbReference type="PANTHER" id="PTHR34203">
    <property type="entry name" value="METHYLTRANSFERASE, FKBM FAMILY PROTEIN"/>
    <property type="match status" value="1"/>
</dbReference>
<dbReference type="NCBIfam" id="TIGR01444">
    <property type="entry name" value="fkbM_fam"/>
    <property type="match status" value="1"/>
</dbReference>
<dbReference type="InterPro" id="IPR006342">
    <property type="entry name" value="FkbM_mtfrase"/>
</dbReference>
<keyword evidence="3" id="KW-1185">Reference proteome</keyword>
<sequence>MSILSYFKASFARKKARRVFQQYGTRIDTFQLANNEKIEFANWLNPLLKPKVITQHEVDFFRKYITEGSLAIDIGANIGDLTVAMAIAAGGSGKVLALDPNPHVFRVLQENAKLNKGKANIVPLQFAAADQDVDFYYASSEASMSNGGLITDLNDNRHGKYKLKESIKGKHLGNYLEQEYQDWLPKLSLIKIDTEGLDYFVLTTLEKILEKYHPVIIAEIFLEIPASMRNDIFDLLKKHGYTLLNAGLLETDKPMVTRPVNTKEEMPKVGQTENIIAYKA</sequence>
<keyword evidence="2" id="KW-0489">Methyltransferase</keyword>
<accession>A0A3N4MFC1</accession>
<dbReference type="EMBL" id="RMBX01000007">
    <property type="protein sequence ID" value="RPD40367.1"/>
    <property type="molecule type" value="Genomic_DNA"/>
</dbReference>
<keyword evidence="2" id="KW-0808">Transferase</keyword>
<evidence type="ECO:0000313" key="3">
    <source>
        <dbReference type="Proteomes" id="UP000279089"/>
    </source>
</evidence>
<dbReference type="InterPro" id="IPR029063">
    <property type="entry name" value="SAM-dependent_MTases_sf"/>
</dbReference>
<dbReference type="PANTHER" id="PTHR34203:SF15">
    <property type="entry name" value="SLL1173 PROTEIN"/>
    <property type="match status" value="1"/>
</dbReference>
<proteinExistence type="predicted"/>
<dbReference type="OrthoDB" id="930965at2"/>
<feature type="domain" description="Methyltransferase FkbM" evidence="1">
    <location>
        <begin position="73"/>
        <end position="242"/>
    </location>
</feature>
<evidence type="ECO:0000313" key="2">
    <source>
        <dbReference type="EMBL" id="RPD40367.1"/>
    </source>
</evidence>
<dbReference type="AlphaFoldDB" id="A0A3N4MFC1"/>
<comment type="caution">
    <text evidence="2">The sequence shown here is derived from an EMBL/GenBank/DDBJ whole genome shotgun (WGS) entry which is preliminary data.</text>
</comment>
<dbReference type="GO" id="GO:0008168">
    <property type="term" value="F:methyltransferase activity"/>
    <property type="evidence" value="ECO:0007669"/>
    <property type="project" value="UniProtKB-KW"/>
</dbReference>
<dbReference type="RefSeq" id="WP_120517315.1">
    <property type="nucleotide sequence ID" value="NZ_QXZY01000008.1"/>
</dbReference>
<dbReference type="SUPFAM" id="SSF53335">
    <property type="entry name" value="S-adenosyl-L-methionine-dependent methyltransferases"/>
    <property type="match status" value="1"/>
</dbReference>
<organism evidence="2 3">
    <name type="scientific">Chitinophaga barathri</name>
    <dbReference type="NCBI Taxonomy" id="1647451"/>
    <lineage>
        <taxon>Bacteria</taxon>
        <taxon>Pseudomonadati</taxon>
        <taxon>Bacteroidota</taxon>
        <taxon>Chitinophagia</taxon>
        <taxon>Chitinophagales</taxon>
        <taxon>Chitinophagaceae</taxon>
        <taxon>Chitinophaga</taxon>
    </lineage>
</organism>
<dbReference type="Pfam" id="PF05050">
    <property type="entry name" value="Methyltransf_21"/>
    <property type="match status" value="1"/>
</dbReference>
<gene>
    <name evidence="2" type="ORF">EG028_13725</name>
</gene>
<dbReference type="InterPro" id="IPR052514">
    <property type="entry name" value="SAM-dependent_MTase"/>
</dbReference>
<dbReference type="Gene3D" id="3.40.50.150">
    <property type="entry name" value="Vaccinia Virus protein VP39"/>
    <property type="match status" value="1"/>
</dbReference>